<keyword evidence="2" id="KW-1185">Reference proteome</keyword>
<dbReference type="OrthoDB" id="361944at2"/>
<name>A0A135HYI0_9HYPH</name>
<dbReference type="Proteomes" id="UP000070107">
    <property type="component" value="Unassembled WGS sequence"/>
</dbReference>
<comment type="caution">
    <text evidence="1">The sequence shown here is derived from an EMBL/GenBank/DDBJ whole genome shotgun (WGS) entry which is preliminary data.</text>
</comment>
<accession>A0A135HYI0</accession>
<evidence type="ECO:0008006" key="3">
    <source>
        <dbReference type="Google" id="ProtNLM"/>
    </source>
</evidence>
<sequence length="143" mass="16427">MGKNWPSFVTKDLGTSEADEAEVLRRREVYNREMRAIIAAGGVHQDNDGWWVDDTTGELIGPDPEIERPRIEVELKRARPFREAHPDFAASIDRARKARGRPRVEAPKEAVTLRLDPEMLKRFKVAGKNWRTKMAEILDHAKL</sequence>
<dbReference type="AlphaFoldDB" id="A0A135HYI0"/>
<dbReference type="InterPro" id="IPR025528">
    <property type="entry name" value="BrnA_antitoxin"/>
</dbReference>
<organism evidence="1 2">
    <name type="scientific">Paramesorhizobium deserti</name>
    <dbReference type="NCBI Taxonomy" id="1494590"/>
    <lineage>
        <taxon>Bacteria</taxon>
        <taxon>Pseudomonadati</taxon>
        <taxon>Pseudomonadota</taxon>
        <taxon>Alphaproteobacteria</taxon>
        <taxon>Hyphomicrobiales</taxon>
        <taxon>Phyllobacteriaceae</taxon>
        <taxon>Paramesorhizobium</taxon>
    </lineage>
</organism>
<dbReference type="Pfam" id="PF14384">
    <property type="entry name" value="BrnA_antitoxin"/>
    <property type="match status" value="1"/>
</dbReference>
<protein>
    <recommendedName>
        <fullName evidence="3">BrnA antitoxin of type II toxin-antitoxin system</fullName>
    </recommendedName>
</protein>
<proteinExistence type="predicted"/>
<gene>
    <name evidence="1" type="ORF">ATN84_23505</name>
</gene>
<evidence type="ECO:0000313" key="1">
    <source>
        <dbReference type="EMBL" id="KXF78221.1"/>
    </source>
</evidence>
<reference evidence="1 2" key="1">
    <citation type="submission" date="2015-11" db="EMBL/GenBank/DDBJ databases">
        <title>Draft genome sequence of Paramesorhizobium deserti A-3-E, a strain highly resistant to diverse beta-lactam antibiotics.</title>
        <authorList>
            <person name="Lv R."/>
            <person name="Yang X."/>
            <person name="Fang N."/>
            <person name="Guo J."/>
            <person name="Luo X."/>
            <person name="Peng F."/>
            <person name="Yang R."/>
            <person name="Cui Y."/>
            <person name="Fang C."/>
            <person name="Song Y."/>
        </authorList>
    </citation>
    <scope>NUCLEOTIDE SEQUENCE [LARGE SCALE GENOMIC DNA]</scope>
    <source>
        <strain evidence="1 2">A-3-E</strain>
    </source>
</reference>
<dbReference type="EMBL" id="LNTU01000002">
    <property type="protein sequence ID" value="KXF78221.1"/>
    <property type="molecule type" value="Genomic_DNA"/>
</dbReference>
<evidence type="ECO:0000313" key="2">
    <source>
        <dbReference type="Proteomes" id="UP000070107"/>
    </source>
</evidence>